<dbReference type="STRING" id="2903.R1D9Z1"/>
<dbReference type="Proteomes" id="UP000013827">
    <property type="component" value="Unassembled WGS sequence"/>
</dbReference>
<protein>
    <recommendedName>
        <fullName evidence="1">AMP-dependent synthetase/ligase domain-containing protein</fullName>
    </recommendedName>
</protein>
<dbReference type="Gene3D" id="3.40.50.12780">
    <property type="entry name" value="N-terminal domain of ligase-like"/>
    <property type="match status" value="2"/>
</dbReference>
<organism evidence="2 3">
    <name type="scientific">Emiliania huxleyi (strain CCMP1516)</name>
    <dbReference type="NCBI Taxonomy" id="280463"/>
    <lineage>
        <taxon>Eukaryota</taxon>
        <taxon>Haptista</taxon>
        <taxon>Haptophyta</taxon>
        <taxon>Prymnesiophyceae</taxon>
        <taxon>Isochrysidales</taxon>
        <taxon>Noelaerhabdaceae</taxon>
        <taxon>Emiliania</taxon>
    </lineage>
</organism>
<reference evidence="2" key="2">
    <citation type="submission" date="2024-10" db="UniProtKB">
        <authorList>
            <consortium name="EnsemblProtists"/>
        </authorList>
    </citation>
    <scope>IDENTIFICATION</scope>
</reference>
<dbReference type="EnsemblProtists" id="EOD07696">
    <property type="protein sequence ID" value="EOD07696"/>
    <property type="gene ID" value="EMIHUDRAFT_218218"/>
</dbReference>
<dbReference type="GeneID" id="17253820"/>
<feature type="domain" description="AMP-dependent synthetase/ligase" evidence="1">
    <location>
        <begin position="20"/>
        <end position="214"/>
    </location>
</feature>
<dbReference type="PANTHER" id="PTHR43767">
    <property type="entry name" value="LONG-CHAIN-FATTY-ACID--COA LIGASE"/>
    <property type="match status" value="1"/>
</dbReference>
<evidence type="ECO:0000313" key="3">
    <source>
        <dbReference type="Proteomes" id="UP000013827"/>
    </source>
</evidence>
<dbReference type="PaxDb" id="2903-EOD07696"/>
<evidence type="ECO:0000313" key="2">
    <source>
        <dbReference type="EnsemblProtists" id="EOD07696"/>
    </source>
</evidence>
<sequence length="643" mass="66617">MSLPSSPMPDDADITTLLVEHARSQPDTIALLWPAGGGGWEPLTYAEVEARTAAFCAAFSSRQLAAGARVQLLMRPCATLFPLVLGAIRAALVPVFVDPSMRLVSVAAAVRRVAPAVVAAPLPVHLGLFAAVAAARGSVGLRLVDGALGVGVGPTLRAFEAEGARHVAARRVAVRSAPVAADTAAAIVFTSGSTGPPKGVVMTHRGLRARLAGIRLSVAFPHVPVTRPAAASAEALLAAVAALKPAAVSASVAVWGKVARLAEARGEALSLPPGAAVSPAMLERLRAALPTAPPLLVGYGATEALPVATLTAAEALSAEVAGRARRGHGLCVGHVAPGAKELPAGELGELCVAGPLVARYLGAAGGGDEAALWHRMGDLGYVDAAGRLWFCGRLSHAFRTPQHGLVLPLCAELLFLDEPGDRAQKLLARAAGTRWEGVVQLVLPLPSLPMDLRHNSKIDRLQLAAAVAPRVAPLLASASRPPLLRTEDVLAAQPRRLFAACCATQAGILLLLGPVGPDLLRLQLCFSPSRFRAAVAGWRPGGELWHFRAHFLLDAWYPVLYGALLVHRAAALLPAGRIRRRLQALATFGACCDIVENALHMHAAAAPSLDAAPDWLIVAAAAAATTKWAVMLPVCWMLRPGSG</sequence>
<dbReference type="InterPro" id="IPR020845">
    <property type="entry name" value="AMP-binding_CS"/>
</dbReference>
<proteinExistence type="predicted"/>
<dbReference type="KEGG" id="ehx:EMIHUDRAFT_218218"/>
<dbReference type="HOGENOM" id="CLU_426078_0_0_1"/>
<dbReference type="InterPro" id="IPR000873">
    <property type="entry name" value="AMP-dep_synth/lig_dom"/>
</dbReference>
<dbReference type="AlphaFoldDB" id="A0A0D3I8W1"/>
<evidence type="ECO:0000259" key="1">
    <source>
        <dbReference type="Pfam" id="PF00501"/>
    </source>
</evidence>
<dbReference type="PROSITE" id="PS00455">
    <property type="entry name" value="AMP_BINDING"/>
    <property type="match status" value="1"/>
</dbReference>
<dbReference type="PANTHER" id="PTHR43767:SF1">
    <property type="entry name" value="NONRIBOSOMAL PEPTIDE SYNTHASE PES1 (EUROFUNG)-RELATED"/>
    <property type="match status" value="1"/>
</dbReference>
<accession>A0A0D3I8W1</accession>
<feature type="domain" description="AMP-dependent synthetase/ligase" evidence="1">
    <location>
        <begin position="226"/>
        <end position="359"/>
    </location>
</feature>
<reference evidence="3" key="1">
    <citation type="journal article" date="2013" name="Nature">
        <title>Pan genome of the phytoplankton Emiliania underpins its global distribution.</title>
        <authorList>
            <person name="Read B.A."/>
            <person name="Kegel J."/>
            <person name="Klute M.J."/>
            <person name="Kuo A."/>
            <person name="Lefebvre S.C."/>
            <person name="Maumus F."/>
            <person name="Mayer C."/>
            <person name="Miller J."/>
            <person name="Monier A."/>
            <person name="Salamov A."/>
            <person name="Young J."/>
            <person name="Aguilar M."/>
            <person name="Claverie J.M."/>
            <person name="Frickenhaus S."/>
            <person name="Gonzalez K."/>
            <person name="Herman E.K."/>
            <person name="Lin Y.C."/>
            <person name="Napier J."/>
            <person name="Ogata H."/>
            <person name="Sarno A.F."/>
            <person name="Shmutz J."/>
            <person name="Schroeder D."/>
            <person name="de Vargas C."/>
            <person name="Verret F."/>
            <person name="von Dassow P."/>
            <person name="Valentin K."/>
            <person name="Van de Peer Y."/>
            <person name="Wheeler G."/>
            <person name="Dacks J.B."/>
            <person name="Delwiche C.F."/>
            <person name="Dyhrman S.T."/>
            <person name="Glockner G."/>
            <person name="John U."/>
            <person name="Richards T."/>
            <person name="Worden A.Z."/>
            <person name="Zhang X."/>
            <person name="Grigoriev I.V."/>
            <person name="Allen A.E."/>
            <person name="Bidle K."/>
            <person name="Borodovsky M."/>
            <person name="Bowler C."/>
            <person name="Brownlee C."/>
            <person name="Cock J.M."/>
            <person name="Elias M."/>
            <person name="Gladyshev V.N."/>
            <person name="Groth M."/>
            <person name="Guda C."/>
            <person name="Hadaegh A."/>
            <person name="Iglesias-Rodriguez M.D."/>
            <person name="Jenkins J."/>
            <person name="Jones B.M."/>
            <person name="Lawson T."/>
            <person name="Leese F."/>
            <person name="Lindquist E."/>
            <person name="Lobanov A."/>
            <person name="Lomsadze A."/>
            <person name="Malik S.B."/>
            <person name="Marsh M.E."/>
            <person name="Mackinder L."/>
            <person name="Mock T."/>
            <person name="Mueller-Roeber B."/>
            <person name="Pagarete A."/>
            <person name="Parker M."/>
            <person name="Probert I."/>
            <person name="Quesneville H."/>
            <person name="Raines C."/>
            <person name="Rensing S.A."/>
            <person name="Riano-Pachon D.M."/>
            <person name="Richier S."/>
            <person name="Rokitta S."/>
            <person name="Shiraiwa Y."/>
            <person name="Soanes D.M."/>
            <person name="van der Giezen M."/>
            <person name="Wahlund T.M."/>
            <person name="Williams B."/>
            <person name="Wilson W."/>
            <person name="Wolfe G."/>
            <person name="Wurch L.L."/>
        </authorList>
    </citation>
    <scope>NUCLEOTIDE SEQUENCE</scope>
</reference>
<name>A0A0D3I8W1_EMIH1</name>
<dbReference type="InterPro" id="IPR042099">
    <property type="entry name" value="ANL_N_sf"/>
</dbReference>
<keyword evidence="3" id="KW-1185">Reference proteome</keyword>
<dbReference type="RefSeq" id="XP_005760125.1">
    <property type="nucleotide sequence ID" value="XM_005760068.1"/>
</dbReference>
<dbReference type="InterPro" id="IPR050237">
    <property type="entry name" value="ATP-dep_AMP-bd_enzyme"/>
</dbReference>
<dbReference type="SUPFAM" id="SSF56801">
    <property type="entry name" value="Acetyl-CoA synthetase-like"/>
    <property type="match status" value="1"/>
</dbReference>
<dbReference type="Pfam" id="PF00501">
    <property type="entry name" value="AMP-binding"/>
    <property type="match status" value="2"/>
</dbReference>